<sequence>MSSPELSRRPAPTRRRLFALAGVVLLSGLTAGCFRPMYANSTNEAGTGLQDQLGDVEVVFAPGRVGNEVRNDLIFALTGGAGNPVGAPYRLVLNVTDNTTAAIIDPISGLPEVEMITVDSKWQLFEAGNDKKPVMASNAYGKASIDSGYQRFARARAIRDAQNRASTVVAQTIRTQLAVYFSTKGGATVSPNSASTLVTDPTTPVIGTPTSARPRN</sequence>
<feature type="compositionally biased region" description="Polar residues" evidence="1">
    <location>
        <begin position="192"/>
        <end position="202"/>
    </location>
</feature>
<keyword evidence="3" id="KW-1185">Reference proteome</keyword>
<dbReference type="InterPro" id="IPR006311">
    <property type="entry name" value="TAT_signal"/>
</dbReference>
<feature type="region of interest" description="Disordered" evidence="1">
    <location>
        <begin position="192"/>
        <end position="216"/>
    </location>
</feature>
<proteinExistence type="predicted"/>
<name>A0ABW4YU91_9HYPH</name>
<dbReference type="Proteomes" id="UP001597299">
    <property type="component" value="Unassembled WGS sequence"/>
</dbReference>
<accession>A0ABW4YU91</accession>
<organism evidence="2 3">
    <name type="scientific">Ancylobacter oerskovii</name>
    <dbReference type="NCBI Taxonomy" id="459519"/>
    <lineage>
        <taxon>Bacteria</taxon>
        <taxon>Pseudomonadati</taxon>
        <taxon>Pseudomonadota</taxon>
        <taxon>Alphaproteobacteria</taxon>
        <taxon>Hyphomicrobiales</taxon>
        <taxon>Xanthobacteraceae</taxon>
        <taxon>Ancylobacter</taxon>
    </lineage>
</organism>
<evidence type="ECO:0000313" key="2">
    <source>
        <dbReference type="EMBL" id="MFD2139808.1"/>
    </source>
</evidence>
<dbReference type="RefSeq" id="WP_213352398.1">
    <property type="nucleotide sequence ID" value="NZ_JAHBGB010000023.1"/>
</dbReference>
<gene>
    <name evidence="2" type="ORF">ACFSNC_05325</name>
</gene>
<protein>
    <recommendedName>
        <fullName evidence="4">LPS-assembly lipoprotein</fullName>
    </recommendedName>
</protein>
<evidence type="ECO:0008006" key="4">
    <source>
        <dbReference type="Google" id="ProtNLM"/>
    </source>
</evidence>
<comment type="caution">
    <text evidence="2">The sequence shown here is derived from an EMBL/GenBank/DDBJ whole genome shotgun (WGS) entry which is preliminary data.</text>
</comment>
<dbReference type="Gene3D" id="3.30.160.150">
    <property type="entry name" value="Lipoprotein like domain"/>
    <property type="match status" value="1"/>
</dbReference>
<dbReference type="EMBL" id="JBHUHD010000001">
    <property type="protein sequence ID" value="MFD2139808.1"/>
    <property type="molecule type" value="Genomic_DNA"/>
</dbReference>
<evidence type="ECO:0000256" key="1">
    <source>
        <dbReference type="SAM" id="MobiDB-lite"/>
    </source>
</evidence>
<dbReference type="PROSITE" id="PS51318">
    <property type="entry name" value="TAT"/>
    <property type="match status" value="1"/>
</dbReference>
<evidence type="ECO:0000313" key="3">
    <source>
        <dbReference type="Proteomes" id="UP001597299"/>
    </source>
</evidence>
<reference evidence="3" key="1">
    <citation type="journal article" date="2019" name="Int. J. Syst. Evol. Microbiol.">
        <title>The Global Catalogue of Microorganisms (GCM) 10K type strain sequencing project: providing services to taxonomists for standard genome sequencing and annotation.</title>
        <authorList>
            <consortium name="The Broad Institute Genomics Platform"/>
            <consortium name="The Broad Institute Genome Sequencing Center for Infectious Disease"/>
            <person name="Wu L."/>
            <person name="Ma J."/>
        </authorList>
    </citation>
    <scope>NUCLEOTIDE SEQUENCE [LARGE SCALE GENOMIC DNA]</scope>
    <source>
        <strain evidence="3">CCM 7435</strain>
    </source>
</reference>